<dbReference type="AlphaFoldDB" id="A0AAN8B861"/>
<dbReference type="EMBL" id="JAULUE010002064">
    <property type="protein sequence ID" value="KAK5880285.1"/>
    <property type="molecule type" value="Genomic_DNA"/>
</dbReference>
<organism evidence="1 2">
    <name type="scientific">Champsocephalus esox</name>
    <name type="common">pike icefish</name>
    <dbReference type="NCBI Taxonomy" id="159716"/>
    <lineage>
        <taxon>Eukaryota</taxon>
        <taxon>Metazoa</taxon>
        <taxon>Chordata</taxon>
        <taxon>Craniata</taxon>
        <taxon>Vertebrata</taxon>
        <taxon>Euteleostomi</taxon>
        <taxon>Actinopterygii</taxon>
        <taxon>Neopterygii</taxon>
        <taxon>Teleostei</taxon>
        <taxon>Neoteleostei</taxon>
        <taxon>Acanthomorphata</taxon>
        <taxon>Eupercaria</taxon>
        <taxon>Perciformes</taxon>
        <taxon>Notothenioidei</taxon>
        <taxon>Channichthyidae</taxon>
        <taxon>Champsocephalus</taxon>
    </lineage>
</organism>
<dbReference type="Proteomes" id="UP001335648">
    <property type="component" value="Unassembled WGS sequence"/>
</dbReference>
<accession>A0AAN8B861</accession>
<proteinExistence type="predicted"/>
<comment type="caution">
    <text evidence="1">The sequence shown here is derived from an EMBL/GenBank/DDBJ whole genome shotgun (WGS) entry which is preliminary data.</text>
</comment>
<keyword evidence="2" id="KW-1185">Reference proteome</keyword>
<evidence type="ECO:0008006" key="3">
    <source>
        <dbReference type="Google" id="ProtNLM"/>
    </source>
</evidence>
<gene>
    <name evidence="1" type="ORF">CesoFtcFv8_023330</name>
</gene>
<dbReference type="GO" id="GO:0006890">
    <property type="term" value="P:retrograde vesicle-mediated transport, Golgi to endoplasmic reticulum"/>
    <property type="evidence" value="ECO:0007669"/>
    <property type="project" value="TreeGrafter"/>
</dbReference>
<evidence type="ECO:0000313" key="1">
    <source>
        <dbReference type="EMBL" id="KAK5880285.1"/>
    </source>
</evidence>
<dbReference type="GO" id="GO:0070939">
    <property type="term" value="C:Dsl1/NZR complex"/>
    <property type="evidence" value="ECO:0007669"/>
    <property type="project" value="TreeGrafter"/>
</dbReference>
<reference evidence="1 2" key="1">
    <citation type="journal article" date="2023" name="Mol. Biol. Evol.">
        <title>Genomics of Secondarily Temperate Adaptation in the Only Non-Antarctic Icefish.</title>
        <authorList>
            <person name="Rivera-Colon A.G."/>
            <person name="Rayamajhi N."/>
            <person name="Minhas B.F."/>
            <person name="Madrigal G."/>
            <person name="Bilyk K.T."/>
            <person name="Yoon V."/>
            <person name="Hune M."/>
            <person name="Gregory S."/>
            <person name="Cheng C.H.C."/>
            <person name="Catchen J.M."/>
        </authorList>
    </citation>
    <scope>NUCLEOTIDE SEQUENCE [LARGE SCALE GENOMIC DNA]</scope>
    <source>
        <strain evidence="1">JC2023a</strain>
    </source>
</reference>
<protein>
    <recommendedName>
        <fullName evidence="3">Neuroblastoma-amplified sequence</fullName>
    </recommendedName>
</protein>
<dbReference type="PANTHER" id="PTHR15922">
    <property type="entry name" value="NEUROBLASTOMA-AMPLIFIED SEQUENCE"/>
    <property type="match status" value="1"/>
</dbReference>
<name>A0AAN8B861_9TELE</name>
<dbReference type="GO" id="GO:0000149">
    <property type="term" value="F:SNARE binding"/>
    <property type="evidence" value="ECO:0007669"/>
    <property type="project" value="TreeGrafter"/>
</dbReference>
<sequence length="243" mass="26814">MGAIYPYPQFKVEIEDVENEEKRHALFLELLETSQKWEDFQLLSLLLQAWPPMMKEEVAESECNPWVALTSALLTRCQASEVKLDLGQQVVAMVRSLYNTKHKLPAQCIGHISTLLLQRQPSLQQPALKLMAESGDEQLLKLTLDQINSMTPETASSCDAELLSLLLDAGVLVGCVSSALYPLLSAHMLSHQQEGGWDVETAASELLAVGHGPEAGSLLLAHRGTHQAQFTFNSALAVLKKWL</sequence>
<evidence type="ECO:0000313" key="2">
    <source>
        <dbReference type="Proteomes" id="UP001335648"/>
    </source>
</evidence>
<dbReference type="PANTHER" id="PTHR15922:SF2">
    <property type="entry name" value="NBAS SUBUNIT OF NRZ TETHERING COMPLEX"/>
    <property type="match status" value="1"/>
</dbReference>